<evidence type="ECO:0000256" key="3">
    <source>
        <dbReference type="ARBA" id="ARBA00023163"/>
    </source>
</evidence>
<reference evidence="5" key="2">
    <citation type="journal article" date="2021" name="Syst. Appl. Microbiol.">
        <title>Roseomonas hellenica sp. nov., isolated from roots of wild-growing Alkanna tinctoria.</title>
        <authorList>
            <person name="Rat A."/>
            <person name="Naranjo H.D."/>
            <person name="Lebbe L."/>
            <person name="Cnockaert M."/>
            <person name="Krigas N."/>
            <person name="Grigoriadou K."/>
            <person name="Maloupa E."/>
            <person name="Willems A."/>
        </authorList>
    </citation>
    <scope>NUCLEOTIDE SEQUENCE</scope>
    <source>
        <strain evidence="5">LMG 31228</strain>
    </source>
</reference>
<dbReference type="InterPro" id="IPR036388">
    <property type="entry name" value="WH-like_DNA-bd_sf"/>
</dbReference>
<gene>
    <name evidence="5" type="ORF">GXW74_26465</name>
</gene>
<dbReference type="GO" id="GO:0003677">
    <property type="term" value="F:DNA binding"/>
    <property type="evidence" value="ECO:0007669"/>
    <property type="project" value="UniProtKB-KW"/>
</dbReference>
<keyword evidence="2" id="KW-0238">DNA-binding</keyword>
<evidence type="ECO:0000256" key="1">
    <source>
        <dbReference type="ARBA" id="ARBA00023015"/>
    </source>
</evidence>
<dbReference type="RefSeq" id="WP_211849785.1">
    <property type="nucleotide sequence ID" value="NZ_JAAEDL010000052.1"/>
</dbReference>
<dbReference type="SUPFAM" id="SSF55718">
    <property type="entry name" value="SCP-like"/>
    <property type="match status" value="1"/>
</dbReference>
<protein>
    <submittedName>
        <fullName evidence="5">Helix-turn-helix transcriptional regulator</fullName>
    </submittedName>
</protein>
<dbReference type="InterPro" id="IPR002577">
    <property type="entry name" value="HTH_HxlR"/>
</dbReference>
<dbReference type="SUPFAM" id="SSF46785">
    <property type="entry name" value="Winged helix' DNA-binding domain"/>
    <property type="match status" value="1"/>
</dbReference>
<dbReference type="Gene3D" id="1.10.10.10">
    <property type="entry name" value="Winged helix-like DNA-binding domain superfamily/Winged helix DNA-binding domain"/>
    <property type="match status" value="1"/>
</dbReference>
<sequence length="241" mass="27399">MAQATLYGQFCPVSIASEVLTQRWTPLVIRELHCGSVRFSDLQRGVPRMSSSLLARRLKELEYAGIVERREAAAGSFEYHLTPAGREIFPLVEQMGLWAQRWLRHRLVETPNLDPDLLMWDIRRNIVRDRLPGDRRFVVEFLLSGAPITHRRYWLVFDRGEVDLCYRDPGHEIALFVTAALRVLTQVWLGHLGIAQAVREDQLRLEGAKPHVAAFPSWFGLSGFAPAGRLPPGRLELATPA</sequence>
<dbReference type="PANTHER" id="PTHR33204:SF18">
    <property type="entry name" value="TRANSCRIPTIONAL REGULATORY PROTEIN"/>
    <property type="match status" value="1"/>
</dbReference>
<dbReference type="PROSITE" id="PS51118">
    <property type="entry name" value="HTH_HXLR"/>
    <property type="match status" value="1"/>
</dbReference>
<keyword evidence="6" id="KW-1185">Reference proteome</keyword>
<organism evidence="5 6">
    <name type="scientific">Neoroseomonas eburnea</name>
    <dbReference type="NCBI Taxonomy" id="1346889"/>
    <lineage>
        <taxon>Bacteria</taxon>
        <taxon>Pseudomonadati</taxon>
        <taxon>Pseudomonadota</taxon>
        <taxon>Alphaproteobacteria</taxon>
        <taxon>Acetobacterales</taxon>
        <taxon>Acetobacteraceae</taxon>
        <taxon>Neoroseomonas</taxon>
    </lineage>
</organism>
<dbReference type="EMBL" id="JAAEDL010000052">
    <property type="protein sequence ID" value="MBR0684038.1"/>
    <property type="molecule type" value="Genomic_DNA"/>
</dbReference>
<dbReference type="Proteomes" id="UP001138709">
    <property type="component" value="Unassembled WGS sequence"/>
</dbReference>
<dbReference type="PANTHER" id="PTHR33204">
    <property type="entry name" value="TRANSCRIPTIONAL REGULATOR, MARR FAMILY"/>
    <property type="match status" value="1"/>
</dbReference>
<reference evidence="5" key="1">
    <citation type="submission" date="2020-01" db="EMBL/GenBank/DDBJ databases">
        <authorList>
            <person name="Rat A."/>
        </authorList>
    </citation>
    <scope>NUCLEOTIDE SEQUENCE</scope>
    <source>
        <strain evidence="5">LMG 31228</strain>
    </source>
</reference>
<evidence type="ECO:0000256" key="2">
    <source>
        <dbReference type="ARBA" id="ARBA00023125"/>
    </source>
</evidence>
<comment type="caution">
    <text evidence="5">The sequence shown here is derived from an EMBL/GenBank/DDBJ whole genome shotgun (WGS) entry which is preliminary data.</text>
</comment>
<feature type="domain" description="HTH hxlR-type" evidence="4">
    <location>
        <begin position="11"/>
        <end position="107"/>
    </location>
</feature>
<evidence type="ECO:0000313" key="5">
    <source>
        <dbReference type="EMBL" id="MBR0684038.1"/>
    </source>
</evidence>
<dbReference type="AlphaFoldDB" id="A0A9X9XK02"/>
<accession>A0A9X9XK02</accession>
<name>A0A9X9XK02_9PROT</name>
<dbReference type="InterPro" id="IPR036527">
    <property type="entry name" value="SCP2_sterol-bd_dom_sf"/>
</dbReference>
<evidence type="ECO:0000259" key="4">
    <source>
        <dbReference type="PROSITE" id="PS51118"/>
    </source>
</evidence>
<keyword evidence="3" id="KW-0804">Transcription</keyword>
<dbReference type="InterPro" id="IPR036390">
    <property type="entry name" value="WH_DNA-bd_sf"/>
</dbReference>
<keyword evidence="1" id="KW-0805">Transcription regulation</keyword>
<proteinExistence type="predicted"/>
<dbReference type="Pfam" id="PF01638">
    <property type="entry name" value="HxlR"/>
    <property type="match status" value="1"/>
</dbReference>
<evidence type="ECO:0000313" key="6">
    <source>
        <dbReference type="Proteomes" id="UP001138709"/>
    </source>
</evidence>